<dbReference type="EMBL" id="JANTHZ010000001">
    <property type="protein sequence ID" value="MCS0494504.1"/>
    <property type="molecule type" value="Genomic_DNA"/>
</dbReference>
<dbReference type="RefSeq" id="WP_258731464.1">
    <property type="nucleotide sequence ID" value="NZ_JANTHZ010000001.1"/>
</dbReference>
<dbReference type="SUPFAM" id="SSF51621">
    <property type="entry name" value="Phosphoenolpyruvate/pyruvate domain"/>
    <property type="match status" value="1"/>
</dbReference>
<dbReference type="Proteomes" id="UP001151088">
    <property type="component" value="Unassembled WGS sequence"/>
</dbReference>
<keyword evidence="6" id="KW-1185">Reference proteome</keyword>
<organism evidence="5 6">
    <name type="scientific">Ancylobacter mangrovi</name>
    <dbReference type="NCBI Taxonomy" id="2972472"/>
    <lineage>
        <taxon>Bacteria</taxon>
        <taxon>Pseudomonadati</taxon>
        <taxon>Pseudomonadota</taxon>
        <taxon>Alphaproteobacteria</taxon>
        <taxon>Hyphomicrobiales</taxon>
        <taxon>Xanthobacteraceae</taxon>
        <taxon>Ancylobacter</taxon>
    </lineage>
</organism>
<dbReference type="InterPro" id="IPR015813">
    <property type="entry name" value="Pyrv/PenolPyrv_kinase-like_dom"/>
</dbReference>
<reference evidence="5" key="1">
    <citation type="submission" date="2022-08" db="EMBL/GenBank/DDBJ databases">
        <authorList>
            <person name="Li F."/>
        </authorList>
    </citation>
    <scope>NUCLEOTIDE SEQUENCE</scope>
    <source>
        <strain evidence="5">MQZ15Z-1</strain>
    </source>
</reference>
<dbReference type="AlphaFoldDB" id="A0A9X2P9F4"/>
<accession>A0A9X2P9F4</accession>
<dbReference type="GO" id="GO:0046872">
    <property type="term" value="F:metal ion binding"/>
    <property type="evidence" value="ECO:0007669"/>
    <property type="project" value="UniProtKB-KW"/>
</dbReference>
<evidence type="ECO:0000256" key="3">
    <source>
        <dbReference type="ARBA" id="ARBA00023239"/>
    </source>
</evidence>
<dbReference type="GO" id="GO:0005737">
    <property type="term" value="C:cytoplasm"/>
    <property type="evidence" value="ECO:0007669"/>
    <property type="project" value="TreeGrafter"/>
</dbReference>
<comment type="caution">
    <text evidence="5">The sequence shown here is derived from an EMBL/GenBank/DDBJ whole genome shotgun (WGS) entry which is preliminary data.</text>
</comment>
<dbReference type="InterPro" id="IPR005000">
    <property type="entry name" value="Aldolase/citrate-lyase_domain"/>
</dbReference>
<evidence type="ECO:0000259" key="4">
    <source>
        <dbReference type="Pfam" id="PF03328"/>
    </source>
</evidence>
<evidence type="ECO:0000256" key="1">
    <source>
        <dbReference type="ARBA" id="ARBA00005568"/>
    </source>
</evidence>
<gene>
    <name evidence="5" type="ORF">NVS89_05290</name>
</gene>
<protein>
    <submittedName>
        <fullName evidence="5">Aldolase/citrate lyase family protein</fullName>
    </submittedName>
</protein>
<keyword evidence="2" id="KW-0479">Metal-binding</keyword>
<dbReference type="Gene3D" id="3.20.20.60">
    <property type="entry name" value="Phosphoenolpyruvate-binding domains"/>
    <property type="match status" value="1"/>
</dbReference>
<dbReference type="InterPro" id="IPR040442">
    <property type="entry name" value="Pyrv_kinase-like_dom_sf"/>
</dbReference>
<sequence>MPNVIENVAKRKLREGRLVLSLSVNQMRTPNIGLVAAACGYDAIYCDLEHNPTSLETAAAVCVAALPTGVTPICRVGSHDPHLIARVLDCGAQGVMVPHVGTAEEAKAAVEAVRFPPLGQRSAFSQAPTLGYMAPPQGELHRLLNEQTLLVVMLETPEAVENADAIAAVEGIDVVHIGSTDLSTGMGVPGEYGHARMRAAYEKVAAAAKRHGKSMGVGGVRNDPEFLGWLMDIGVRSLTGASDLGFILQGGKADVEETRQIGARRTGA</sequence>
<proteinExistence type="inferred from homology"/>
<evidence type="ECO:0000256" key="2">
    <source>
        <dbReference type="ARBA" id="ARBA00022723"/>
    </source>
</evidence>
<evidence type="ECO:0000313" key="6">
    <source>
        <dbReference type="Proteomes" id="UP001151088"/>
    </source>
</evidence>
<evidence type="ECO:0000313" key="5">
    <source>
        <dbReference type="EMBL" id="MCS0494504.1"/>
    </source>
</evidence>
<dbReference type="PANTHER" id="PTHR30502">
    <property type="entry name" value="2-KETO-3-DEOXY-L-RHAMNONATE ALDOLASE"/>
    <property type="match status" value="1"/>
</dbReference>
<dbReference type="GO" id="GO:0016832">
    <property type="term" value="F:aldehyde-lyase activity"/>
    <property type="evidence" value="ECO:0007669"/>
    <property type="project" value="TreeGrafter"/>
</dbReference>
<keyword evidence="3 5" id="KW-0456">Lyase</keyword>
<feature type="domain" description="HpcH/HpaI aldolase/citrate lyase" evidence="4">
    <location>
        <begin position="36"/>
        <end position="213"/>
    </location>
</feature>
<dbReference type="PANTHER" id="PTHR30502:SF0">
    <property type="entry name" value="PHOSPHOENOLPYRUVATE CARBOXYLASE FAMILY PROTEIN"/>
    <property type="match status" value="1"/>
</dbReference>
<name>A0A9X2P9F4_9HYPH</name>
<dbReference type="Pfam" id="PF03328">
    <property type="entry name" value="HpcH_HpaI"/>
    <property type="match status" value="1"/>
</dbReference>
<comment type="similarity">
    <text evidence="1">Belongs to the HpcH/HpaI aldolase family.</text>
</comment>
<dbReference type="InterPro" id="IPR050251">
    <property type="entry name" value="HpcH-HpaI_aldolase"/>
</dbReference>